<keyword evidence="9" id="KW-0472">Membrane</keyword>
<dbReference type="Gene3D" id="1.20.5.1930">
    <property type="match status" value="1"/>
</dbReference>
<feature type="domain" description="Histidine kinase" evidence="11">
    <location>
        <begin position="490"/>
        <end position="673"/>
    </location>
</feature>
<dbReference type="InterPro" id="IPR050482">
    <property type="entry name" value="Sensor_HK_TwoCompSys"/>
</dbReference>
<reference evidence="12 13" key="1">
    <citation type="submission" date="2023-09" db="EMBL/GenBank/DDBJ databases">
        <authorList>
            <person name="Rey-Velasco X."/>
        </authorList>
    </citation>
    <scope>NUCLEOTIDE SEQUENCE [LARGE SCALE GENOMIC DNA]</scope>
    <source>
        <strain evidence="12 13">W242</strain>
    </source>
</reference>
<dbReference type="SUPFAM" id="SSF55874">
    <property type="entry name" value="ATPase domain of HSP90 chaperone/DNA topoisomerase II/histidine kinase"/>
    <property type="match status" value="1"/>
</dbReference>
<evidence type="ECO:0000313" key="12">
    <source>
        <dbReference type="EMBL" id="MDT0555307.1"/>
    </source>
</evidence>
<protein>
    <recommendedName>
        <fullName evidence="2">histidine kinase</fullName>
        <ecNumber evidence="2">2.7.13.3</ecNumber>
    </recommendedName>
</protein>
<dbReference type="EC" id="2.7.13.3" evidence="2"/>
<evidence type="ECO:0000256" key="8">
    <source>
        <dbReference type="ARBA" id="ARBA00023012"/>
    </source>
</evidence>
<sequence length="673" mass="77501">MKKFILFFLIGLNCLCTLAQNKDIDYYKELVSTQKSSLDKLVVIDSVLSKSFRVDTDTFVRYSIMYIELAKELDSIDLAAKKAMNLQFPLTVYKNDPIKSIKIIDGVLAHKYKITDSFLLGGLYLKRGGANYKLDQKQAVEDYTTAIENFGAKDSVYIADAHLFSGQVYSNMGKFVPAGESYNKAYKIFEALNDQEYMFYAKQGIVVMFSMNGFYEKAYEERQKLFETLKGFKNQQYLVSEYYNQAFDYEKTGNYKKMLFYLDKANQALETHKTITNYLQNKVLINSKYAGYYAEKGITEKSGEYLSKIDTIIPKVSNDYFALSAYNGAKAKYLTSLNNNREALEFANKKLENTSNIGLEDGIMESHLLLSNIHEKVGNYKKSLSHKESYIKLKDSIYNRGTANALAYYQTLYETEKKEKELLETTANIRLLEKDNESFKKLIALVSVGVLLLFGVFLLFRNQKELKLNKIRQERFSQKLIVSQEEERKRISKDLHDSLGQQLLLIKNKIVPLKDEETKKMVDDAIDEVRNISRDLHPFQLQEMGITRAIEHTLTKIDENTTIFISSEIENIDNLFTPEQEVNIYRIVQESLNNIIKHAKAEASKVSVKKFSKNIIISVKDNGVGFDFSEKYQDIKSLGLKTLLERTKVLDGQMRVFSRKNTGTTLEFQFPIT</sequence>
<evidence type="ECO:0000256" key="6">
    <source>
        <dbReference type="ARBA" id="ARBA00022777"/>
    </source>
</evidence>
<dbReference type="CDD" id="cd16917">
    <property type="entry name" value="HATPase_UhpB-NarQ-NarX-like"/>
    <property type="match status" value="1"/>
</dbReference>
<feature type="signal peptide" evidence="10">
    <location>
        <begin position="1"/>
        <end position="19"/>
    </location>
</feature>
<dbReference type="GO" id="GO:0016301">
    <property type="term" value="F:kinase activity"/>
    <property type="evidence" value="ECO:0007669"/>
    <property type="project" value="UniProtKB-KW"/>
</dbReference>
<evidence type="ECO:0000256" key="4">
    <source>
        <dbReference type="ARBA" id="ARBA00022679"/>
    </source>
</evidence>
<keyword evidence="9" id="KW-0812">Transmembrane</keyword>
<keyword evidence="3" id="KW-0597">Phosphoprotein</keyword>
<dbReference type="PANTHER" id="PTHR24421">
    <property type="entry name" value="NITRATE/NITRITE SENSOR PROTEIN NARX-RELATED"/>
    <property type="match status" value="1"/>
</dbReference>
<dbReference type="RefSeq" id="WP_311332264.1">
    <property type="nucleotide sequence ID" value="NZ_JAVRHZ010000002.1"/>
</dbReference>
<evidence type="ECO:0000256" key="5">
    <source>
        <dbReference type="ARBA" id="ARBA00022741"/>
    </source>
</evidence>
<keyword evidence="8" id="KW-0902">Two-component regulatory system</keyword>
<dbReference type="EMBL" id="JAVRHZ010000002">
    <property type="protein sequence ID" value="MDT0555307.1"/>
    <property type="molecule type" value="Genomic_DNA"/>
</dbReference>
<comment type="catalytic activity">
    <reaction evidence="1">
        <text>ATP + protein L-histidine = ADP + protein N-phospho-L-histidine.</text>
        <dbReference type="EC" id="2.7.13.3"/>
    </reaction>
</comment>
<dbReference type="PROSITE" id="PS50109">
    <property type="entry name" value="HIS_KIN"/>
    <property type="match status" value="1"/>
</dbReference>
<evidence type="ECO:0000256" key="9">
    <source>
        <dbReference type="SAM" id="Phobius"/>
    </source>
</evidence>
<dbReference type="InterPro" id="IPR005467">
    <property type="entry name" value="His_kinase_dom"/>
</dbReference>
<dbReference type="InterPro" id="IPR011712">
    <property type="entry name" value="Sig_transdc_His_kin_sub3_dim/P"/>
</dbReference>
<evidence type="ECO:0000313" key="13">
    <source>
        <dbReference type="Proteomes" id="UP001254488"/>
    </source>
</evidence>
<dbReference type="Pfam" id="PF07730">
    <property type="entry name" value="HisKA_3"/>
    <property type="match status" value="1"/>
</dbReference>
<keyword evidence="7" id="KW-0067">ATP-binding</keyword>
<evidence type="ECO:0000256" key="1">
    <source>
        <dbReference type="ARBA" id="ARBA00000085"/>
    </source>
</evidence>
<evidence type="ECO:0000256" key="3">
    <source>
        <dbReference type="ARBA" id="ARBA00022553"/>
    </source>
</evidence>
<organism evidence="12 13">
    <name type="scientific">Patiriisocius hiemis</name>
    <dbReference type="NCBI Taxonomy" id="3075604"/>
    <lineage>
        <taxon>Bacteria</taxon>
        <taxon>Pseudomonadati</taxon>
        <taxon>Bacteroidota</taxon>
        <taxon>Flavobacteriia</taxon>
        <taxon>Flavobacteriales</taxon>
        <taxon>Flavobacteriaceae</taxon>
        <taxon>Patiriisocius</taxon>
    </lineage>
</organism>
<proteinExistence type="predicted"/>
<dbReference type="Pfam" id="PF02518">
    <property type="entry name" value="HATPase_c"/>
    <property type="match status" value="1"/>
</dbReference>
<keyword evidence="13" id="KW-1185">Reference proteome</keyword>
<keyword evidence="6 12" id="KW-0418">Kinase</keyword>
<dbReference type="Proteomes" id="UP001254488">
    <property type="component" value="Unassembled WGS sequence"/>
</dbReference>
<gene>
    <name evidence="12" type="ORF">RM538_04780</name>
</gene>
<dbReference type="InterPro" id="IPR003594">
    <property type="entry name" value="HATPase_dom"/>
</dbReference>
<evidence type="ECO:0000256" key="2">
    <source>
        <dbReference type="ARBA" id="ARBA00012438"/>
    </source>
</evidence>
<dbReference type="Gene3D" id="1.25.40.10">
    <property type="entry name" value="Tetratricopeptide repeat domain"/>
    <property type="match status" value="2"/>
</dbReference>
<evidence type="ECO:0000256" key="7">
    <source>
        <dbReference type="ARBA" id="ARBA00022840"/>
    </source>
</evidence>
<keyword evidence="9" id="KW-1133">Transmembrane helix</keyword>
<feature type="chain" id="PRO_5045491138" description="histidine kinase" evidence="10">
    <location>
        <begin position="20"/>
        <end position="673"/>
    </location>
</feature>
<evidence type="ECO:0000256" key="10">
    <source>
        <dbReference type="SAM" id="SignalP"/>
    </source>
</evidence>
<dbReference type="PANTHER" id="PTHR24421:SF10">
    <property type="entry name" value="NITRATE_NITRITE SENSOR PROTEIN NARQ"/>
    <property type="match status" value="1"/>
</dbReference>
<dbReference type="Gene3D" id="3.30.565.10">
    <property type="entry name" value="Histidine kinase-like ATPase, C-terminal domain"/>
    <property type="match status" value="1"/>
</dbReference>
<dbReference type="InterPro" id="IPR036890">
    <property type="entry name" value="HATPase_C_sf"/>
</dbReference>
<comment type="caution">
    <text evidence="12">The sequence shown here is derived from an EMBL/GenBank/DDBJ whole genome shotgun (WGS) entry which is preliminary data.</text>
</comment>
<dbReference type="SUPFAM" id="SSF48452">
    <property type="entry name" value="TPR-like"/>
    <property type="match status" value="2"/>
</dbReference>
<evidence type="ECO:0000259" key="11">
    <source>
        <dbReference type="PROSITE" id="PS50109"/>
    </source>
</evidence>
<feature type="transmembrane region" description="Helical" evidence="9">
    <location>
        <begin position="442"/>
        <end position="460"/>
    </location>
</feature>
<name>A0ABU2YAU4_9FLAO</name>
<dbReference type="InterPro" id="IPR011990">
    <property type="entry name" value="TPR-like_helical_dom_sf"/>
</dbReference>
<keyword evidence="4" id="KW-0808">Transferase</keyword>
<keyword evidence="5" id="KW-0547">Nucleotide-binding</keyword>
<accession>A0ABU2YAU4</accession>
<keyword evidence="10" id="KW-0732">Signal</keyword>